<dbReference type="InterPro" id="IPR049227">
    <property type="entry name" value="DUF6824"/>
</dbReference>
<evidence type="ECO:0000256" key="1">
    <source>
        <dbReference type="SAM" id="Coils"/>
    </source>
</evidence>
<dbReference type="Pfam" id="PF20710">
    <property type="entry name" value="DUF6824"/>
    <property type="match status" value="1"/>
</dbReference>
<dbReference type="AlphaFoldDB" id="A0A7S3DS81"/>
<gene>
    <name evidence="3" type="ORF">APAL1065_LOCUS16483</name>
</gene>
<evidence type="ECO:0000259" key="2">
    <source>
        <dbReference type="Pfam" id="PF20710"/>
    </source>
</evidence>
<proteinExistence type="predicted"/>
<sequence>MGDKNVFFGSGGEANKLRSGSRYSTLIETCCLDYVGVQKRGKREFVEKCIIRRILVEGGRFFVVEPKGMMLELSPDKDMSKIFDKVSQALRDRAKEKKMQFMCEVADRLSKAERRLEAEEAEAAAMQRQLALIEQKKSYE</sequence>
<feature type="domain" description="DUF6824" evidence="2">
    <location>
        <begin position="6"/>
        <end position="92"/>
    </location>
</feature>
<accession>A0A7S3DS81</accession>
<reference evidence="3" key="1">
    <citation type="submission" date="2021-01" db="EMBL/GenBank/DDBJ databases">
        <authorList>
            <person name="Corre E."/>
            <person name="Pelletier E."/>
            <person name="Niang G."/>
            <person name="Scheremetjew M."/>
            <person name="Finn R."/>
            <person name="Kale V."/>
            <person name="Holt S."/>
            <person name="Cochrane G."/>
            <person name="Meng A."/>
            <person name="Brown T."/>
            <person name="Cohen L."/>
        </authorList>
    </citation>
    <scope>NUCLEOTIDE SEQUENCE</scope>
    <source>
        <strain evidence="3">CCMP125</strain>
    </source>
</reference>
<name>A0A7S3DS81_9STRA</name>
<dbReference type="EMBL" id="HBHT01024523">
    <property type="protein sequence ID" value="CAD9975885.1"/>
    <property type="molecule type" value="Transcribed_RNA"/>
</dbReference>
<feature type="coiled-coil region" evidence="1">
    <location>
        <begin position="109"/>
        <end position="136"/>
    </location>
</feature>
<protein>
    <recommendedName>
        <fullName evidence="2">DUF6824 domain-containing protein</fullName>
    </recommendedName>
</protein>
<evidence type="ECO:0000313" key="3">
    <source>
        <dbReference type="EMBL" id="CAD9975885.1"/>
    </source>
</evidence>
<keyword evidence="1" id="KW-0175">Coiled coil</keyword>
<organism evidence="3">
    <name type="scientific">Entomoneis paludosa</name>
    <dbReference type="NCBI Taxonomy" id="265537"/>
    <lineage>
        <taxon>Eukaryota</taxon>
        <taxon>Sar</taxon>
        <taxon>Stramenopiles</taxon>
        <taxon>Ochrophyta</taxon>
        <taxon>Bacillariophyta</taxon>
        <taxon>Bacillariophyceae</taxon>
        <taxon>Bacillariophycidae</taxon>
        <taxon>Entomoneidaceae</taxon>
        <taxon>Entomoneis</taxon>
    </lineage>
</organism>